<dbReference type="PANTHER" id="PTHR34122:SF1">
    <property type="entry name" value="EXPRESSED PROTEIN"/>
    <property type="match status" value="1"/>
</dbReference>
<evidence type="ECO:0000256" key="1">
    <source>
        <dbReference type="ARBA" id="ARBA00023242"/>
    </source>
</evidence>
<feature type="compositionally biased region" description="Basic and acidic residues" evidence="3">
    <location>
        <begin position="84"/>
        <end position="101"/>
    </location>
</feature>
<evidence type="ECO:0000256" key="2">
    <source>
        <dbReference type="PROSITE-ProRule" id="PRU01002"/>
    </source>
</evidence>
<feature type="compositionally biased region" description="Basic residues" evidence="3">
    <location>
        <begin position="163"/>
        <end position="176"/>
    </location>
</feature>
<protein>
    <recommendedName>
        <fullName evidence="4">WRC domain-containing protein</fullName>
    </recommendedName>
</protein>
<feature type="region of interest" description="Disordered" evidence="3">
    <location>
        <begin position="267"/>
        <end position="295"/>
    </location>
</feature>
<dbReference type="Pfam" id="PF08879">
    <property type="entry name" value="WRC"/>
    <property type="match status" value="1"/>
</dbReference>
<feature type="compositionally biased region" description="Basic and acidic residues" evidence="3">
    <location>
        <begin position="123"/>
        <end position="134"/>
    </location>
</feature>
<accession>A0AAE1JN33</accession>
<dbReference type="Proteomes" id="UP001293593">
    <property type="component" value="Unassembled WGS sequence"/>
</dbReference>
<sequence length="329" mass="36360">MRIRKSQLLFPFSSLSPVPPSDPHLINPSPVVQLHDDIPLPPDQPPPPIGKPTDLSDDSSGVAAVSAGSGAHRLPQKQDGLEEDGMRGRGEEGEKGNDTRKGSISGSQTVADHVLFPSSPSNQDERWCEGEKAIPLKKRRGSFERIKAEEDYDEVAQNNNKKEKTRMKTKMNKKMSRQNVDEEGGERETERERKGGRKRARGSAVTEGSRCSRVNGRGWRCCQQTLVGYSLCEHHLGKGRLRSITSVKNPSLSPTKPDDLQLLSQLSTSSSSHVIKQTSEVQQDQEEEDKKPETYVGKKRMKLGVVKARSISSLLGQTNTHVAVPDNNR</sequence>
<comment type="caution">
    <text evidence="2">Lacks conserved residue(s) required for the propagation of feature annotation.</text>
</comment>
<dbReference type="InterPro" id="IPR014977">
    <property type="entry name" value="WRC_dom"/>
</dbReference>
<keyword evidence="1" id="KW-0539">Nucleus</keyword>
<evidence type="ECO:0000256" key="3">
    <source>
        <dbReference type="SAM" id="MobiDB-lite"/>
    </source>
</evidence>
<feature type="region of interest" description="Disordered" evidence="3">
    <location>
        <begin position="12"/>
        <end position="206"/>
    </location>
</feature>
<keyword evidence="6" id="KW-1185">Reference proteome</keyword>
<dbReference type="PANTHER" id="PTHR34122">
    <property type="entry name" value="EXPRESSED PROTEIN-RELATED"/>
    <property type="match status" value="1"/>
</dbReference>
<comment type="caution">
    <text evidence="5">The sequence shown here is derived from an EMBL/GenBank/DDBJ whole genome shotgun (WGS) entry which is preliminary data.</text>
</comment>
<evidence type="ECO:0000313" key="6">
    <source>
        <dbReference type="Proteomes" id="UP001293593"/>
    </source>
</evidence>
<dbReference type="PROSITE" id="PS51667">
    <property type="entry name" value="WRC"/>
    <property type="match status" value="1"/>
</dbReference>
<feature type="compositionally biased region" description="Pro residues" evidence="3">
    <location>
        <begin position="39"/>
        <end position="50"/>
    </location>
</feature>
<feature type="domain" description="WRC" evidence="4">
    <location>
        <begin position="205"/>
        <end position="249"/>
    </location>
</feature>
<organism evidence="5 6">
    <name type="scientific">Acacia crassicarpa</name>
    <name type="common">northern wattle</name>
    <dbReference type="NCBI Taxonomy" id="499986"/>
    <lineage>
        <taxon>Eukaryota</taxon>
        <taxon>Viridiplantae</taxon>
        <taxon>Streptophyta</taxon>
        <taxon>Embryophyta</taxon>
        <taxon>Tracheophyta</taxon>
        <taxon>Spermatophyta</taxon>
        <taxon>Magnoliopsida</taxon>
        <taxon>eudicotyledons</taxon>
        <taxon>Gunneridae</taxon>
        <taxon>Pentapetalae</taxon>
        <taxon>rosids</taxon>
        <taxon>fabids</taxon>
        <taxon>Fabales</taxon>
        <taxon>Fabaceae</taxon>
        <taxon>Caesalpinioideae</taxon>
        <taxon>mimosoid clade</taxon>
        <taxon>Acacieae</taxon>
        <taxon>Acacia</taxon>
    </lineage>
</organism>
<reference evidence="5" key="1">
    <citation type="submission" date="2023-10" db="EMBL/GenBank/DDBJ databases">
        <title>Chromosome-level genome of the transformable northern wattle, Acacia crassicarpa.</title>
        <authorList>
            <person name="Massaro I."/>
            <person name="Sinha N.R."/>
            <person name="Poethig S."/>
            <person name="Leichty A.R."/>
        </authorList>
    </citation>
    <scope>NUCLEOTIDE SEQUENCE</scope>
    <source>
        <strain evidence="5">Acra3RX</strain>
        <tissue evidence="5">Leaf</tissue>
    </source>
</reference>
<feature type="compositionally biased region" description="Low complexity" evidence="3">
    <location>
        <begin position="58"/>
        <end position="71"/>
    </location>
</feature>
<name>A0AAE1JN33_9FABA</name>
<dbReference type="EMBL" id="JAWXYG010000005">
    <property type="protein sequence ID" value="KAK4272598.1"/>
    <property type="molecule type" value="Genomic_DNA"/>
</dbReference>
<evidence type="ECO:0000313" key="5">
    <source>
        <dbReference type="EMBL" id="KAK4272598.1"/>
    </source>
</evidence>
<evidence type="ECO:0000259" key="4">
    <source>
        <dbReference type="PROSITE" id="PS51667"/>
    </source>
</evidence>
<proteinExistence type="predicted"/>
<dbReference type="AlphaFoldDB" id="A0AAE1JN33"/>
<gene>
    <name evidence="5" type="ORF">QN277_021130</name>
</gene>